<dbReference type="EMBL" id="UHIA01000004">
    <property type="protein sequence ID" value="SUO98550.1"/>
    <property type="molecule type" value="Genomic_DNA"/>
</dbReference>
<keyword evidence="2" id="KW-1185">Reference proteome</keyword>
<dbReference type="AlphaFoldDB" id="A0A380N191"/>
<dbReference type="Proteomes" id="UP000254575">
    <property type="component" value="Unassembled WGS sequence"/>
</dbReference>
<proteinExistence type="predicted"/>
<evidence type="ECO:0000313" key="1">
    <source>
        <dbReference type="EMBL" id="SUO98550.1"/>
    </source>
</evidence>
<organism evidence="1 2">
    <name type="scientific">Suttonella indologenes</name>
    <dbReference type="NCBI Taxonomy" id="13276"/>
    <lineage>
        <taxon>Bacteria</taxon>
        <taxon>Pseudomonadati</taxon>
        <taxon>Pseudomonadota</taxon>
        <taxon>Gammaproteobacteria</taxon>
        <taxon>Cardiobacteriales</taxon>
        <taxon>Cardiobacteriaceae</taxon>
        <taxon>Suttonella</taxon>
    </lineage>
</organism>
<reference evidence="1 2" key="1">
    <citation type="submission" date="2018-06" db="EMBL/GenBank/DDBJ databases">
        <authorList>
            <consortium name="Pathogen Informatics"/>
            <person name="Doyle S."/>
        </authorList>
    </citation>
    <scope>NUCLEOTIDE SEQUENCE [LARGE SCALE GENOMIC DNA]</scope>
    <source>
        <strain evidence="1 2">NCTC10717</strain>
    </source>
</reference>
<gene>
    <name evidence="1" type="ORF">NCTC10717_02305</name>
</gene>
<protein>
    <submittedName>
        <fullName evidence="1">Uncharacterized protein</fullName>
    </submittedName>
</protein>
<accession>A0A380N191</accession>
<sequence length="70" mass="8002">MWLYLLAMIVGLSVLVYSADVFIDGASHLAKKFHVPKVIIVKEIKKSYKSTRSKRIVYRCNLIANPCVYV</sequence>
<name>A0A380N191_9GAMM</name>
<dbReference type="Gene3D" id="6.10.280.80">
    <property type="entry name" value="NCX, peripheral helical region"/>
    <property type="match status" value="1"/>
</dbReference>
<evidence type="ECO:0000313" key="2">
    <source>
        <dbReference type="Proteomes" id="UP000254575"/>
    </source>
</evidence>